<gene>
    <name evidence="2" type="ORF">B0T22DRAFT_485178</name>
</gene>
<feature type="chain" id="PRO_5042051738" evidence="1">
    <location>
        <begin position="29"/>
        <end position="306"/>
    </location>
</feature>
<comment type="caution">
    <text evidence="2">The sequence shown here is derived from an EMBL/GenBank/DDBJ whole genome shotgun (WGS) entry which is preliminary data.</text>
</comment>
<name>A0AAE0WZY5_9PEZI</name>
<keyword evidence="3" id="KW-1185">Reference proteome</keyword>
<dbReference type="Proteomes" id="UP001270362">
    <property type="component" value="Unassembled WGS sequence"/>
</dbReference>
<dbReference type="EMBL" id="JAULSO010000006">
    <property type="protein sequence ID" value="KAK3681705.1"/>
    <property type="molecule type" value="Genomic_DNA"/>
</dbReference>
<reference evidence="2" key="2">
    <citation type="submission" date="2023-06" db="EMBL/GenBank/DDBJ databases">
        <authorList>
            <consortium name="Lawrence Berkeley National Laboratory"/>
            <person name="Haridas S."/>
            <person name="Hensen N."/>
            <person name="Bonometti L."/>
            <person name="Westerberg I."/>
            <person name="Brannstrom I.O."/>
            <person name="Guillou S."/>
            <person name="Cros-Aarteil S."/>
            <person name="Calhoun S."/>
            <person name="Kuo A."/>
            <person name="Mondo S."/>
            <person name="Pangilinan J."/>
            <person name="Riley R."/>
            <person name="Labutti K."/>
            <person name="Andreopoulos B."/>
            <person name="Lipzen A."/>
            <person name="Chen C."/>
            <person name="Yanf M."/>
            <person name="Daum C."/>
            <person name="Ng V."/>
            <person name="Clum A."/>
            <person name="Steindorff A."/>
            <person name="Ohm R."/>
            <person name="Martin F."/>
            <person name="Silar P."/>
            <person name="Natvig D."/>
            <person name="Lalanne C."/>
            <person name="Gautier V."/>
            <person name="Ament-Velasquez S.L."/>
            <person name="Kruys A."/>
            <person name="Hutchinson M.I."/>
            <person name="Powell A.J."/>
            <person name="Barry K."/>
            <person name="Miller A.N."/>
            <person name="Grigoriev I.V."/>
            <person name="Debuchy R."/>
            <person name="Gladieux P."/>
            <person name="Thoren M.H."/>
            <person name="Johannesson H."/>
        </authorList>
    </citation>
    <scope>NUCLEOTIDE SEQUENCE</scope>
    <source>
        <strain evidence="2">CBS 314.62</strain>
    </source>
</reference>
<accession>A0AAE0WZY5</accession>
<evidence type="ECO:0000256" key="1">
    <source>
        <dbReference type="SAM" id="SignalP"/>
    </source>
</evidence>
<feature type="signal peptide" evidence="1">
    <location>
        <begin position="1"/>
        <end position="28"/>
    </location>
</feature>
<protein>
    <submittedName>
        <fullName evidence="2">Uncharacterized protein</fullName>
    </submittedName>
</protein>
<sequence>MAITKAPSGRELLLFFFHFGLLFTSVAGQKIYQDYAAATRPKAILSRPRSPEFNASIIIDDTADAELIGHLGKRVEPVPDSYGPAFDQQCLICPRQELLTATGQELLDALPWYAMVTYMRKARTSRTMETELKLTAAACCGVSEPVAELGDRSSRTKDFYSIFDAGNWLNPILSVKNPEMGSHVPYFQQMSKAMAEQCSGEVVVLSSRAPNLGAHEWTTLKNNIHRITRLVAVDITPGRQEDLRAYELDLVTLEKQGELTGTGGFKRDATGMETEAGRLRARDTCSDARAAQLAQPAGHDFFGAGT</sequence>
<keyword evidence="1" id="KW-0732">Signal</keyword>
<evidence type="ECO:0000313" key="2">
    <source>
        <dbReference type="EMBL" id="KAK3681705.1"/>
    </source>
</evidence>
<reference evidence="2" key="1">
    <citation type="journal article" date="2023" name="Mol. Phylogenet. Evol.">
        <title>Genome-scale phylogeny and comparative genomics of the fungal order Sordariales.</title>
        <authorList>
            <person name="Hensen N."/>
            <person name="Bonometti L."/>
            <person name="Westerberg I."/>
            <person name="Brannstrom I.O."/>
            <person name="Guillou S."/>
            <person name="Cros-Aarteil S."/>
            <person name="Calhoun S."/>
            <person name="Haridas S."/>
            <person name="Kuo A."/>
            <person name="Mondo S."/>
            <person name="Pangilinan J."/>
            <person name="Riley R."/>
            <person name="LaButti K."/>
            <person name="Andreopoulos B."/>
            <person name="Lipzen A."/>
            <person name="Chen C."/>
            <person name="Yan M."/>
            <person name="Daum C."/>
            <person name="Ng V."/>
            <person name="Clum A."/>
            <person name="Steindorff A."/>
            <person name="Ohm R.A."/>
            <person name="Martin F."/>
            <person name="Silar P."/>
            <person name="Natvig D.O."/>
            <person name="Lalanne C."/>
            <person name="Gautier V."/>
            <person name="Ament-Velasquez S.L."/>
            <person name="Kruys A."/>
            <person name="Hutchinson M.I."/>
            <person name="Powell A.J."/>
            <person name="Barry K."/>
            <person name="Miller A.N."/>
            <person name="Grigoriev I.V."/>
            <person name="Debuchy R."/>
            <person name="Gladieux P."/>
            <person name="Hiltunen Thoren M."/>
            <person name="Johannesson H."/>
        </authorList>
    </citation>
    <scope>NUCLEOTIDE SEQUENCE</scope>
    <source>
        <strain evidence="2">CBS 314.62</strain>
    </source>
</reference>
<dbReference type="AlphaFoldDB" id="A0AAE0WZY5"/>
<proteinExistence type="predicted"/>
<evidence type="ECO:0000313" key="3">
    <source>
        <dbReference type="Proteomes" id="UP001270362"/>
    </source>
</evidence>
<organism evidence="2 3">
    <name type="scientific">Podospora appendiculata</name>
    <dbReference type="NCBI Taxonomy" id="314037"/>
    <lineage>
        <taxon>Eukaryota</taxon>
        <taxon>Fungi</taxon>
        <taxon>Dikarya</taxon>
        <taxon>Ascomycota</taxon>
        <taxon>Pezizomycotina</taxon>
        <taxon>Sordariomycetes</taxon>
        <taxon>Sordariomycetidae</taxon>
        <taxon>Sordariales</taxon>
        <taxon>Podosporaceae</taxon>
        <taxon>Podospora</taxon>
    </lineage>
</organism>